<keyword evidence="2" id="KW-1133">Transmembrane helix</keyword>
<organism evidence="3 4">
    <name type="scientific">Blastococcus jejuensis</name>
    <dbReference type="NCBI Taxonomy" id="351224"/>
    <lineage>
        <taxon>Bacteria</taxon>
        <taxon>Bacillati</taxon>
        <taxon>Actinomycetota</taxon>
        <taxon>Actinomycetes</taxon>
        <taxon>Geodermatophilales</taxon>
        <taxon>Geodermatophilaceae</taxon>
        <taxon>Blastococcus</taxon>
    </lineage>
</organism>
<proteinExistence type="predicted"/>
<protein>
    <recommendedName>
        <fullName evidence="5">Sporulation protein YtfJ (Spore_YtfJ)</fullName>
    </recommendedName>
</protein>
<dbReference type="Proteomes" id="UP001499924">
    <property type="component" value="Unassembled WGS sequence"/>
</dbReference>
<feature type="region of interest" description="Disordered" evidence="1">
    <location>
        <begin position="39"/>
        <end position="58"/>
    </location>
</feature>
<gene>
    <name evidence="3" type="ORF">GCM10010531_22550</name>
</gene>
<keyword evidence="2" id="KW-0812">Transmembrane</keyword>
<dbReference type="Pfam" id="PF09579">
    <property type="entry name" value="Spore_YtfJ"/>
    <property type="match status" value="1"/>
</dbReference>
<evidence type="ECO:0008006" key="5">
    <source>
        <dbReference type="Google" id="ProtNLM"/>
    </source>
</evidence>
<evidence type="ECO:0000313" key="4">
    <source>
        <dbReference type="Proteomes" id="UP001499924"/>
    </source>
</evidence>
<accession>A0ABP6P7C5</accession>
<keyword evidence="4" id="KW-1185">Reference proteome</keyword>
<evidence type="ECO:0000256" key="2">
    <source>
        <dbReference type="SAM" id="Phobius"/>
    </source>
</evidence>
<dbReference type="EMBL" id="BAAAVV010000004">
    <property type="protein sequence ID" value="GAA3168992.1"/>
    <property type="molecule type" value="Genomic_DNA"/>
</dbReference>
<reference evidence="4" key="1">
    <citation type="journal article" date="2019" name="Int. J. Syst. Evol. Microbiol.">
        <title>The Global Catalogue of Microorganisms (GCM) 10K type strain sequencing project: providing services to taxonomists for standard genome sequencing and annotation.</title>
        <authorList>
            <consortium name="The Broad Institute Genomics Platform"/>
            <consortium name="The Broad Institute Genome Sequencing Center for Infectious Disease"/>
            <person name="Wu L."/>
            <person name="Ma J."/>
        </authorList>
    </citation>
    <scope>NUCLEOTIDE SEQUENCE [LARGE SCALE GENOMIC DNA]</scope>
    <source>
        <strain evidence="4">JCM 15614</strain>
    </source>
</reference>
<name>A0ABP6P7C5_9ACTN</name>
<dbReference type="InterPro" id="IPR014229">
    <property type="entry name" value="Spore_YtfJ"/>
</dbReference>
<keyword evidence="2" id="KW-0472">Membrane</keyword>
<dbReference type="RefSeq" id="WP_344688953.1">
    <property type="nucleotide sequence ID" value="NZ_BAAAVV010000004.1"/>
</dbReference>
<feature type="transmembrane region" description="Helical" evidence="2">
    <location>
        <begin position="85"/>
        <end position="104"/>
    </location>
</feature>
<evidence type="ECO:0000256" key="1">
    <source>
        <dbReference type="SAM" id="MobiDB-lite"/>
    </source>
</evidence>
<evidence type="ECO:0000313" key="3">
    <source>
        <dbReference type="EMBL" id="GAA3168992.1"/>
    </source>
</evidence>
<sequence>MRTDELATTLRDGMTVSRVFGEPYERDGVTVIPAAAVRGGAGGGTGKKDETGEEGEGGGFGLVARPAGAYVIKDGAVTWLPAVDVNRIVTTAVLGWVAAAWLLARGLRRR</sequence>
<comment type="caution">
    <text evidence="3">The sequence shown here is derived from an EMBL/GenBank/DDBJ whole genome shotgun (WGS) entry which is preliminary data.</text>
</comment>